<gene>
    <name evidence="2" type="ORF">BT96DRAFT_804510</name>
</gene>
<accession>A0A6A4IRR3</accession>
<evidence type="ECO:0000313" key="3">
    <source>
        <dbReference type="Proteomes" id="UP000799118"/>
    </source>
</evidence>
<dbReference type="OrthoDB" id="3255301at2759"/>
<keyword evidence="3" id="KW-1185">Reference proteome</keyword>
<sequence>MISPRPFISSPLASASQHTGAASRPSAPRRNPSFPSSRGLCPFPSVAKTMQPSPTSNKKAVKLIQPPQNQPRAFVLNLTQAELGRQD</sequence>
<evidence type="ECO:0000256" key="1">
    <source>
        <dbReference type="SAM" id="MobiDB-lite"/>
    </source>
</evidence>
<dbReference type="AlphaFoldDB" id="A0A6A4IRR3"/>
<proteinExistence type="predicted"/>
<dbReference type="Proteomes" id="UP000799118">
    <property type="component" value="Unassembled WGS sequence"/>
</dbReference>
<evidence type="ECO:0000313" key="2">
    <source>
        <dbReference type="EMBL" id="KAE9410785.1"/>
    </source>
</evidence>
<feature type="compositionally biased region" description="Polar residues" evidence="1">
    <location>
        <begin position="48"/>
        <end position="58"/>
    </location>
</feature>
<protein>
    <submittedName>
        <fullName evidence="2">Uncharacterized protein</fullName>
    </submittedName>
</protein>
<organism evidence="2 3">
    <name type="scientific">Gymnopus androsaceus JB14</name>
    <dbReference type="NCBI Taxonomy" id="1447944"/>
    <lineage>
        <taxon>Eukaryota</taxon>
        <taxon>Fungi</taxon>
        <taxon>Dikarya</taxon>
        <taxon>Basidiomycota</taxon>
        <taxon>Agaricomycotina</taxon>
        <taxon>Agaricomycetes</taxon>
        <taxon>Agaricomycetidae</taxon>
        <taxon>Agaricales</taxon>
        <taxon>Marasmiineae</taxon>
        <taxon>Omphalotaceae</taxon>
        <taxon>Gymnopus</taxon>
    </lineage>
</organism>
<reference evidence="2" key="1">
    <citation type="journal article" date="2019" name="Environ. Microbiol.">
        <title>Fungal ecological strategies reflected in gene transcription - a case study of two litter decomposers.</title>
        <authorList>
            <person name="Barbi F."/>
            <person name="Kohler A."/>
            <person name="Barry K."/>
            <person name="Baskaran P."/>
            <person name="Daum C."/>
            <person name="Fauchery L."/>
            <person name="Ihrmark K."/>
            <person name="Kuo A."/>
            <person name="LaButti K."/>
            <person name="Lipzen A."/>
            <person name="Morin E."/>
            <person name="Grigoriev I.V."/>
            <person name="Henrissat B."/>
            <person name="Lindahl B."/>
            <person name="Martin F."/>
        </authorList>
    </citation>
    <scope>NUCLEOTIDE SEQUENCE</scope>
    <source>
        <strain evidence="2">JB14</strain>
    </source>
</reference>
<name>A0A6A4IRR3_9AGAR</name>
<feature type="compositionally biased region" description="Polar residues" evidence="1">
    <location>
        <begin position="11"/>
        <end position="20"/>
    </location>
</feature>
<dbReference type="EMBL" id="ML769384">
    <property type="protein sequence ID" value="KAE9410785.1"/>
    <property type="molecule type" value="Genomic_DNA"/>
</dbReference>
<feature type="region of interest" description="Disordered" evidence="1">
    <location>
        <begin position="1"/>
        <end position="58"/>
    </location>
</feature>